<feature type="compositionally biased region" description="Gly residues" evidence="1">
    <location>
        <begin position="1"/>
        <end position="19"/>
    </location>
</feature>
<dbReference type="Proteomes" id="UP001066276">
    <property type="component" value="Chromosome 7"/>
</dbReference>
<proteinExistence type="predicted"/>
<dbReference type="EMBL" id="JANPWB010000011">
    <property type="protein sequence ID" value="KAJ1122710.1"/>
    <property type="molecule type" value="Genomic_DNA"/>
</dbReference>
<evidence type="ECO:0000313" key="2">
    <source>
        <dbReference type="EMBL" id="KAJ1122710.1"/>
    </source>
</evidence>
<keyword evidence="3" id="KW-1185">Reference proteome</keyword>
<organism evidence="2 3">
    <name type="scientific">Pleurodeles waltl</name>
    <name type="common">Iberian ribbed newt</name>
    <dbReference type="NCBI Taxonomy" id="8319"/>
    <lineage>
        <taxon>Eukaryota</taxon>
        <taxon>Metazoa</taxon>
        <taxon>Chordata</taxon>
        <taxon>Craniata</taxon>
        <taxon>Vertebrata</taxon>
        <taxon>Euteleostomi</taxon>
        <taxon>Amphibia</taxon>
        <taxon>Batrachia</taxon>
        <taxon>Caudata</taxon>
        <taxon>Salamandroidea</taxon>
        <taxon>Salamandridae</taxon>
        <taxon>Pleurodelinae</taxon>
        <taxon>Pleurodeles</taxon>
    </lineage>
</organism>
<protein>
    <submittedName>
        <fullName evidence="2">Uncharacterized protein</fullName>
    </submittedName>
</protein>
<evidence type="ECO:0000313" key="3">
    <source>
        <dbReference type="Proteomes" id="UP001066276"/>
    </source>
</evidence>
<reference evidence="2" key="1">
    <citation type="journal article" date="2022" name="bioRxiv">
        <title>Sequencing and chromosome-scale assembly of the giantPleurodeles waltlgenome.</title>
        <authorList>
            <person name="Brown T."/>
            <person name="Elewa A."/>
            <person name="Iarovenko S."/>
            <person name="Subramanian E."/>
            <person name="Araus A.J."/>
            <person name="Petzold A."/>
            <person name="Susuki M."/>
            <person name="Suzuki K.-i.T."/>
            <person name="Hayashi T."/>
            <person name="Toyoda A."/>
            <person name="Oliveira C."/>
            <person name="Osipova E."/>
            <person name="Leigh N.D."/>
            <person name="Simon A."/>
            <person name="Yun M.H."/>
        </authorList>
    </citation>
    <scope>NUCLEOTIDE SEQUENCE</scope>
    <source>
        <strain evidence="2">20211129_DDA</strain>
        <tissue evidence="2">Liver</tissue>
    </source>
</reference>
<feature type="region of interest" description="Disordered" evidence="1">
    <location>
        <begin position="1"/>
        <end position="32"/>
    </location>
</feature>
<dbReference type="AlphaFoldDB" id="A0AAV7P6A4"/>
<evidence type="ECO:0000256" key="1">
    <source>
        <dbReference type="SAM" id="MobiDB-lite"/>
    </source>
</evidence>
<comment type="caution">
    <text evidence="2">The sequence shown here is derived from an EMBL/GenBank/DDBJ whole genome shotgun (WGS) entry which is preliminary data.</text>
</comment>
<name>A0AAV7P6A4_PLEWA</name>
<gene>
    <name evidence="2" type="ORF">NDU88_001195</name>
</gene>
<accession>A0AAV7P6A4</accession>
<sequence>MEGPRGHSGGAGRAQGGYSGQPPTGQGRGSPEAHSCTEVRFLLVLRGCGFSAWSRRRVRCYRQSWSGGASGFSLHVSLWGYRGVVLGYSRGRSRLGVLPVVLVLWISSRGRRVQRVKSHASGVKSEVFGSCRKVAILLLVVEQSRCSREFLGPYMQGSPLPVGCVAVVGFRVRRQAGGAGAKVVVVSIVSAGVQVSSPSGCRNPFSWVLGCP</sequence>